<evidence type="ECO:0000313" key="1">
    <source>
        <dbReference type="EMBL" id="AFZ37971.1"/>
    </source>
</evidence>
<dbReference type="EMBL" id="CP003654">
    <property type="protein sequence ID" value="AFZ37971.1"/>
    <property type="molecule type" value="Genomic_DNA"/>
</dbReference>
<dbReference type="Proteomes" id="UP000010473">
    <property type="component" value="Plasmid pSTA7437.01"/>
</dbReference>
<keyword evidence="2" id="KW-1185">Reference proteome</keyword>
<sequence length="163" mass="18621">MARKINKKCLHCAGLDIESASEIHGELGDGCWNPKICRRRRSHYRNRVENNAKRRQARKLGGTSRKISVTVEQPIVAMVTFYKQERKDALLHAVSAAVWQGDTQLAVIEPVHCLGWTPRQVRTYLERVLVKLNEEYRIDNFAQMLTKHPTECPIEACPLASSN</sequence>
<evidence type="ECO:0000313" key="2">
    <source>
        <dbReference type="Proteomes" id="UP000010473"/>
    </source>
</evidence>
<dbReference type="OrthoDB" id="528961at2"/>
<geneLocation type="plasmid" evidence="1 2">
    <name>pSTA7437.01</name>
</geneLocation>
<reference evidence="2" key="1">
    <citation type="journal article" date="2013" name="Proc. Natl. Acad. Sci. U.S.A.">
        <title>Improving the coverage of the cyanobacterial phylum using diversity-driven genome sequencing.</title>
        <authorList>
            <person name="Shih P.M."/>
            <person name="Wu D."/>
            <person name="Latifi A."/>
            <person name="Axen S.D."/>
            <person name="Fewer D.P."/>
            <person name="Talla E."/>
            <person name="Calteau A."/>
            <person name="Cai F."/>
            <person name="Tandeau de Marsac N."/>
            <person name="Rippka R."/>
            <person name="Herdman M."/>
            <person name="Sivonen K."/>
            <person name="Coursin T."/>
            <person name="Laurent T."/>
            <person name="Goodwin L."/>
            <person name="Nolan M."/>
            <person name="Davenport K.W."/>
            <person name="Han C.S."/>
            <person name="Rubin E.M."/>
            <person name="Eisen J.A."/>
            <person name="Woyke T."/>
            <person name="Gugger M."/>
            <person name="Kerfeld C.A."/>
        </authorList>
    </citation>
    <scope>NUCLEOTIDE SEQUENCE [LARGE SCALE GENOMIC DNA]</scope>
    <source>
        <strain evidence="2">ATCC 29371 / PCC 7437</strain>
        <plasmid evidence="2">Plasmid pSTA7437.01</plasmid>
    </source>
</reference>
<dbReference type="RefSeq" id="WP_015211884.1">
    <property type="nucleotide sequence ID" value="NC_019765.1"/>
</dbReference>
<dbReference type="KEGG" id="scs:Sta7437_4508"/>
<accession>K9Y0Q8</accession>
<dbReference type="AlphaFoldDB" id="K9Y0Q8"/>
<organism evidence="1 2">
    <name type="scientific">Stanieria cyanosphaera (strain ATCC 29371 / PCC 7437)</name>
    <dbReference type="NCBI Taxonomy" id="111780"/>
    <lineage>
        <taxon>Bacteria</taxon>
        <taxon>Bacillati</taxon>
        <taxon>Cyanobacteriota</taxon>
        <taxon>Cyanophyceae</taxon>
        <taxon>Pleurocapsales</taxon>
        <taxon>Dermocarpellaceae</taxon>
        <taxon>Stanieria</taxon>
    </lineage>
</organism>
<name>K9Y0Q8_STAC7</name>
<proteinExistence type="predicted"/>
<gene>
    <name evidence="1" type="ordered locus">Sta7437_4508</name>
</gene>
<dbReference type="HOGENOM" id="CLU_1632407_0_0_3"/>
<keyword evidence="1" id="KW-0614">Plasmid</keyword>
<protein>
    <submittedName>
        <fullName evidence="1">Uncharacterized protein</fullName>
    </submittedName>
</protein>